<sequence length="87" mass="9823">MVSKNEKANWSANQSAEKNDTITHRDYITALPVLKETVEIYVDDFENLVRSDTKMMILTELFENKATVTQDVLFTILGVGGKKKDNG</sequence>
<dbReference type="EMBL" id="BK015160">
    <property type="protein sequence ID" value="DAD93459.1"/>
    <property type="molecule type" value="Genomic_DNA"/>
</dbReference>
<organism evidence="1">
    <name type="scientific">Myoviridae sp. ct0wg9</name>
    <dbReference type="NCBI Taxonomy" id="2826600"/>
    <lineage>
        <taxon>Viruses</taxon>
        <taxon>Duplodnaviria</taxon>
        <taxon>Heunggongvirae</taxon>
        <taxon>Uroviricota</taxon>
        <taxon>Caudoviricetes</taxon>
    </lineage>
</organism>
<proteinExistence type="predicted"/>
<reference evidence="1" key="1">
    <citation type="journal article" date="2021" name="Proc. Natl. Acad. Sci. U.S.A.">
        <title>A Catalog of Tens of Thousands of Viruses from Human Metagenomes Reveals Hidden Associations with Chronic Diseases.</title>
        <authorList>
            <person name="Tisza M.J."/>
            <person name="Buck C.B."/>
        </authorList>
    </citation>
    <scope>NUCLEOTIDE SEQUENCE</scope>
    <source>
        <strain evidence="1">Ct0wg9</strain>
    </source>
</reference>
<protein>
    <submittedName>
        <fullName evidence="1">Uncharacterized protein</fullName>
    </submittedName>
</protein>
<accession>A0A8S5NH66</accession>
<name>A0A8S5NH66_9CAUD</name>
<evidence type="ECO:0000313" key="1">
    <source>
        <dbReference type="EMBL" id="DAD93459.1"/>
    </source>
</evidence>